<keyword evidence="1" id="KW-0732">Signal</keyword>
<accession>A0ABS4QRP3</accession>
<dbReference type="InterPro" id="IPR036514">
    <property type="entry name" value="SGNH_hydro_sf"/>
</dbReference>
<dbReference type="Gene3D" id="3.40.50.1110">
    <property type="entry name" value="SGNH hydrolase"/>
    <property type="match status" value="1"/>
</dbReference>
<dbReference type="SUPFAM" id="SSF52266">
    <property type="entry name" value="SGNH hydrolase"/>
    <property type="match status" value="1"/>
</dbReference>
<feature type="domain" description="SGNH hydrolase-type esterase" evidence="2">
    <location>
        <begin position="32"/>
        <end position="255"/>
    </location>
</feature>
<protein>
    <submittedName>
        <fullName evidence="3">Lysophospholipase L1-like esterase</fullName>
    </submittedName>
</protein>
<comment type="caution">
    <text evidence="3">The sequence shown here is derived from an EMBL/GenBank/DDBJ whole genome shotgun (WGS) entry which is preliminary data.</text>
</comment>
<proteinExistence type="predicted"/>
<dbReference type="Pfam" id="PF13472">
    <property type="entry name" value="Lipase_GDSL_2"/>
    <property type="match status" value="1"/>
</dbReference>
<dbReference type="PANTHER" id="PTHR37981">
    <property type="entry name" value="LIPASE 2"/>
    <property type="match status" value="1"/>
</dbReference>
<reference evidence="3 4" key="1">
    <citation type="submission" date="2021-03" db="EMBL/GenBank/DDBJ databases">
        <title>Sequencing the genomes of 1000 actinobacteria strains.</title>
        <authorList>
            <person name="Klenk H.-P."/>
        </authorList>
    </citation>
    <scope>NUCLEOTIDE SEQUENCE [LARGE SCALE GENOMIC DNA]</scope>
    <source>
        <strain evidence="3 4">DSM 45516</strain>
    </source>
</reference>
<sequence length="277" mass="28244">MKVQHCLPVLAIAAMMTASAAPAQAAGEAYVALGDSYAAGVGIPTVIDPACDRSDKNYAHLVAARQGYLLTDVTCGGATTSDVAAVQMSAVGANTEIVTLGISGNDIGFGDIVRSCVILTGGAGCRDKYPDMPERIAKAGTAVGNLLDTVRERAPKARILLVGYPKIVPDNEASCTGVQPFAAEDLAWARDTVIEGLNAMLAGHAGDRVTYVDTEAATTGHDMCQPAAQRWINGAQVVAGSDGRTIHPNSLGHQAMAGQVLARLGSGPGLPTGSFGG</sequence>
<dbReference type="RefSeq" id="WP_209897500.1">
    <property type="nucleotide sequence ID" value="NZ_JAGGMR010000001.1"/>
</dbReference>
<dbReference type="CDD" id="cd01823">
    <property type="entry name" value="SEST_like"/>
    <property type="match status" value="1"/>
</dbReference>
<dbReference type="Proteomes" id="UP001519325">
    <property type="component" value="Unassembled WGS sequence"/>
</dbReference>
<evidence type="ECO:0000259" key="2">
    <source>
        <dbReference type="Pfam" id="PF13472"/>
    </source>
</evidence>
<dbReference type="PANTHER" id="PTHR37981:SF1">
    <property type="entry name" value="SGNH HYDROLASE-TYPE ESTERASE DOMAIN-CONTAINING PROTEIN"/>
    <property type="match status" value="1"/>
</dbReference>
<evidence type="ECO:0000313" key="3">
    <source>
        <dbReference type="EMBL" id="MBP2194365.1"/>
    </source>
</evidence>
<dbReference type="EMBL" id="JAGGMR010000001">
    <property type="protein sequence ID" value="MBP2194365.1"/>
    <property type="molecule type" value="Genomic_DNA"/>
</dbReference>
<dbReference type="InterPro" id="IPR037460">
    <property type="entry name" value="SEST-like"/>
</dbReference>
<keyword evidence="4" id="KW-1185">Reference proteome</keyword>
<evidence type="ECO:0000256" key="1">
    <source>
        <dbReference type="SAM" id="SignalP"/>
    </source>
</evidence>
<feature type="chain" id="PRO_5045913827" evidence="1">
    <location>
        <begin position="26"/>
        <end position="277"/>
    </location>
</feature>
<feature type="signal peptide" evidence="1">
    <location>
        <begin position="1"/>
        <end position="25"/>
    </location>
</feature>
<organism evidence="3 4">
    <name type="scientific">Nocardia goodfellowii</name>
    <dbReference type="NCBI Taxonomy" id="882446"/>
    <lineage>
        <taxon>Bacteria</taxon>
        <taxon>Bacillati</taxon>
        <taxon>Actinomycetota</taxon>
        <taxon>Actinomycetes</taxon>
        <taxon>Mycobacteriales</taxon>
        <taxon>Nocardiaceae</taxon>
        <taxon>Nocardia</taxon>
    </lineage>
</organism>
<dbReference type="InterPro" id="IPR013830">
    <property type="entry name" value="SGNH_hydro"/>
</dbReference>
<evidence type="ECO:0000313" key="4">
    <source>
        <dbReference type="Proteomes" id="UP001519325"/>
    </source>
</evidence>
<name>A0ABS4QRP3_9NOCA</name>
<gene>
    <name evidence="3" type="ORF">BJ987_007266</name>
</gene>